<evidence type="ECO:0000256" key="1">
    <source>
        <dbReference type="ARBA" id="ARBA00022468"/>
    </source>
</evidence>
<keyword evidence="8" id="KW-1185">Reference proteome</keyword>
<dbReference type="CDD" id="cd22207">
    <property type="entry name" value="pseudoGTPaseD_p190RhoGAP"/>
    <property type="match status" value="1"/>
</dbReference>
<dbReference type="Pfam" id="PF23083">
    <property type="entry name" value="FF_RHG35_4th"/>
    <property type="match status" value="1"/>
</dbReference>
<feature type="region of interest" description="Disordered" evidence="3">
    <location>
        <begin position="1421"/>
        <end position="1454"/>
    </location>
</feature>
<dbReference type="InterPro" id="IPR057284">
    <property type="entry name" value="FF_RHG35_4th"/>
</dbReference>
<dbReference type="GO" id="GO:0008361">
    <property type="term" value="P:regulation of cell size"/>
    <property type="evidence" value="ECO:0007669"/>
    <property type="project" value="TreeGrafter"/>
</dbReference>
<feature type="compositionally biased region" description="Basic residues" evidence="3">
    <location>
        <begin position="1253"/>
        <end position="1265"/>
    </location>
</feature>
<feature type="region of interest" description="Disordered" evidence="3">
    <location>
        <begin position="1248"/>
        <end position="1400"/>
    </location>
</feature>
<dbReference type="Gene3D" id="1.10.10.440">
    <property type="entry name" value="FF domain"/>
    <property type="match status" value="2"/>
</dbReference>
<dbReference type="OrthoDB" id="9994905at2759"/>
<dbReference type="EMBL" id="CACVKT020010249">
    <property type="protein sequence ID" value="CAC5425486.1"/>
    <property type="molecule type" value="Genomic_DNA"/>
</dbReference>
<dbReference type="InterPro" id="IPR001806">
    <property type="entry name" value="Small_GTPase"/>
</dbReference>
<dbReference type="InterPro" id="IPR045786">
    <property type="entry name" value="RhoGAP_pG1_pG2"/>
</dbReference>
<dbReference type="InterPro" id="IPR039006">
    <property type="entry name" value="RhoGAP_pG2"/>
</dbReference>
<dbReference type="Pfam" id="PF16512">
    <property type="entry name" value="RhoGAP-FF1"/>
    <property type="match status" value="1"/>
</dbReference>
<dbReference type="Gene3D" id="1.10.555.10">
    <property type="entry name" value="Rho GTPase activation protein"/>
    <property type="match status" value="1"/>
</dbReference>
<evidence type="ECO:0000313" key="7">
    <source>
        <dbReference type="EMBL" id="CAC5425486.1"/>
    </source>
</evidence>
<dbReference type="InterPro" id="IPR027417">
    <property type="entry name" value="P-loop_NTPase"/>
</dbReference>
<dbReference type="InterPro" id="IPR032835">
    <property type="entry name" value="RhoGAP-FF1"/>
</dbReference>
<dbReference type="InterPro" id="IPR036517">
    <property type="entry name" value="FF_domain_sf"/>
</dbReference>
<feature type="compositionally biased region" description="Basic and acidic residues" evidence="3">
    <location>
        <begin position="1280"/>
        <end position="1298"/>
    </location>
</feature>
<evidence type="ECO:0000256" key="3">
    <source>
        <dbReference type="SAM" id="MobiDB-lite"/>
    </source>
</evidence>
<evidence type="ECO:0000259" key="4">
    <source>
        <dbReference type="PROSITE" id="PS50238"/>
    </source>
</evidence>
<feature type="domain" description="PG2 pseudoGTPase" evidence="6">
    <location>
        <begin position="769"/>
        <end position="944"/>
    </location>
</feature>
<dbReference type="GO" id="GO:0005829">
    <property type="term" value="C:cytosol"/>
    <property type="evidence" value="ECO:0007669"/>
    <property type="project" value="TreeGrafter"/>
</dbReference>
<evidence type="ECO:0000313" key="8">
    <source>
        <dbReference type="Proteomes" id="UP000507470"/>
    </source>
</evidence>
<evidence type="ECO:0000259" key="5">
    <source>
        <dbReference type="PROSITE" id="PS51852"/>
    </source>
</evidence>
<feature type="region of interest" description="Disordered" evidence="3">
    <location>
        <begin position="1064"/>
        <end position="1098"/>
    </location>
</feature>
<reference evidence="7 8" key="1">
    <citation type="submission" date="2020-06" db="EMBL/GenBank/DDBJ databases">
        <authorList>
            <person name="Li R."/>
            <person name="Bekaert M."/>
        </authorList>
    </citation>
    <scope>NUCLEOTIDE SEQUENCE [LARGE SCALE GENOMIC DNA]</scope>
    <source>
        <strain evidence="8">wild</strain>
    </source>
</reference>
<dbReference type="SMART" id="SM00441">
    <property type="entry name" value="FF"/>
    <property type="match status" value="2"/>
</dbReference>
<dbReference type="Pfam" id="PF00620">
    <property type="entry name" value="RhoGAP"/>
    <property type="match status" value="1"/>
</dbReference>
<feature type="compositionally biased region" description="Basic and acidic residues" evidence="3">
    <location>
        <begin position="1421"/>
        <end position="1434"/>
    </location>
</feature>
<dbReference type="PANTHER" id="PTHR46005">
    <property type="entry name" value="RHO GTPASE-ACTIVATING PROTEIN 190"/>
    <property type="match status" value="1"/>
</dbReference>
<organism evidence="7 8">
    <name type="scientific">Mytilus coruscus</name>
    <name type="common">Sea mussel</name>
    <dbReference type="NCBI Taxonomy" id="42192"/>
    <lineage>
        <taxon>Eukaryota</taxon>
        <taxon>Metazoa</taxon>
        <taxon>Spiralia</taxon>
        <taxon>Lophotrochozoa</taxon>
        <taxon>Mollusca</taxon>
        <taxon>Bivalvia</taxon>
        <taxon>Autobranchia</taxon>
        <taxon>Pteriomorphia</taxon>
        <taxon>Mytilida</taxon>
        <taxon>Mytiloidea</taxon>
        <taxon>Mytilidae</taxon>
        <taxon>Mytilinae</taxon>
        <taxon>Mytilus</taxon>
    </lineage>
</organism>
<keyword evidence="2" id="KW-0677">Repeat</keyword>
<feature type="domain" description="Rho-GAP" evidence="4">
    <location>
        <begin position="1454"/>
        <end position="1670"/>
    </location>
</feature>
<dbReference type="InterPro" id="IPR002713">
    <property type="entry name" value="FF_domain"/>
</dbReference>
<feature type="compositionally biased region" description="Polar residues" evidence="3">
    <location>
        <begin position="1064"/>
        <end position="1092"/>
    </location>
</feature>
<dbReference type="GO" id="GO:0005096">
    <property type="term" value="F:GTPase activator activity"/>
    <property type="evidence" value="ECO:0007669"/>
    <property type="project" value="UniProtKB-KW"/>
</dbReference>
<dbReference type="SUPFAM" id="SSF48350">
    <property type="entry name" value="GTPase activation domain, GAP"/>
    <property type="match status" value="1"/>
</dbReference>
<sequence>MAKKTDDRTFNVSVIGLSGTEKDKGPIGVGKSCFCNRFICQVADKYSHDHISVLSQSDFAGRVINNDHFLYWGEVTKTDDGSNFTFHVIEQTEFIDDVSFQPFKTGRTDPYHKRCIMTKVQSAEKLMYICKDQLGMETDSSYEQKIMPDGKLNIDGFICCFDVSQIQQRTLEHQVDFVIHLLNGVLKNKKPVVLVTTKTDEGNERYLKEVEKIVARKEYKNNIPLIGTSAHENVNIELAFMTLAHLIDKTKTRPKIIPFSEAVKQRKEILDVATEAYKSLLKLQVIDSKAIWSPTKRKLEKESDFGHYVDLFGTDSAKRLFRRHIAYLRDEQIKKREQFFLKKLPETINHFLPDLISINDKPWSGCQRYIADHPDYDTYFVEVAPGDESWKSKQDFVENYSELRIPFDLLNSSDAEKCFRNHLDNLQAEYRKSQLKKKFKIALEENQHVIPGKGLEETYIFFVGKECYNDLLSQEREQVYEQHQAELRQKAKLEFQELLWEKLELFIRMIGTSDTYTQEDIKSITKDLEDDLRYRKLDKMEGERNIMLLNHLGFMECPSKDRCHFREKCAENKVQLLLASRPVRPEPQTITQPTECSPLNLVLLGKDGLATSIMKEIRLVYSNDEFQCFGKLYSLDYRTIEDDINVEFNTLAMFKPHVCICVYNSRESFDYVKASLQTTDDNNFTLQDLPIAIVQAYNKNLSEKEQVILHERGQKIAQQLECVFVDIPFEYEVQDLFCRQQITRALESLGIEFNNDGRPLSEIMEPDLRVGMCLMCGDAFSAEIPLGPLLNSNPTQVRSDTNPSVTIEANLESTPDLTKQKIEVCCGSYHNFVAKIQKEEEEDVYHGFVLVFSPKRKASFCTMNAFADLLRRYWPSMPILILAITEIGASSVFFQDEMSQSLIQKAIKVADDLGIEYMTTPPNFQSQALVYNNFLKEVWQKREEINESYYYEATSPPAYDESMSNRPPAPLPKPYDAYNTKSSTSNSQSTEDSDPLYDQPSRYRHPSDSEPERPSSTSPPPFRADQSGEYAQNGEHLVKPSVIKRRTNMNAAWALNERRLPSKASTLPTDIGQNFHENGNWNEPSRHPSTGSRESEETVWVENEQYASFYEMQRKSNLYSPQKRNSAGINAPLAKPEQIEIADYATVKDALGYPLIENDYASVCDELPVGQLQRIKSTQRKAKDKNKLKTDDRLQWSYRCQKLQHIFTRHFSSPTIGYDALYSSSTLDILYSDDSEVSSLEREKGNRAIYSKVNRKPTPHKKKTKQRSEGGPIISMPFATDEHGRHLGILRDADDRGKKTVALPSNSPSEGSEGTGDDTIAILKKQRKRRSMKKGRSPGSSEGSRGAFSPQYSDDNFPGSPHGYPEEENPYDTIENYGTFPGSMTSSMDGELDLNSSGGWRRKKDLEKDTLRKIKKEEKLRRKEEERKQKELQKKQKKLHKKTDGRPGTSESGCRLVDFQMSSTNPSLPQYVETCVEFIREEVMTFVNVPWEELDRGINAEGIYRIPGNKQQVEILQLKLQEDPNVDIRSLDIQVNTVATVLKSFFKDTEPLIPPNLQEELLEAAEKYVENREAGKEPEIPDKSTRLVAIRGVLKKISPVNYEVLKYFITHLNELSQHKEKHSMDSRNLALCLWPTILRMDFSSYDKMAQSTKIPGEVIQTLIDQCGFFFHGEAECE</sequence>
<dbReference type="PROSITE" id="PS50238">
    <property type="entry name" value="RHOGAP"/>
    <property type="match status" value="1"/>
</dbReference>
<evidence type="ECO:0000256" key="2">
    <source>
        <dbReference type="ARBA" id="ARBA00022737"/>
    </source>
</evidence>
<dbReference type="GO" id="GO:0005525">
    <property type="term" value="F:GTP binding"/>
    <property type="evidence" value="ECO:0007669"/>
    <property type="project" value="InterPro"/>
</dbReference>
<dbReference type="Proteomes" id="UP000507470">
    <property type="component" value="Unassembled WGS sequence"/>
</dbReference>
<accession>A0A6J8F128</accession>
<feature type="compositionally biased region" description="Polar residues" evidence="3">
    <location>
        <begin position="1303"/>
        <end position="1312"/>
    </location>
</feature>
<dbReference type="InterPro" id="IPR000198">
    <property type="entry name" value="RhoGAP_dom"/>
</dbReference>
<dbReference type="InterPro" id="IPR051978">
    <property type="entry name" value="Rho-GAP_domain"/>
</dbReference>
<dbReference type="PANTHER" id="PTHR46005:SF4">
    <property type="entry name" value="RHO GTPASE-ACTIVATING PROTEIN 190"/>
    <property type="match status" value="1"/>
</dbReference>
<dbReference type="Pfam" id="PF00071">
    <property type="entry name" value="Ras"/>
    <property type="match status" value="1"/>
</dbReference>
<dbReference type="SUPFAM" id="SSF52540">
    <property type="entry name" value="P-loop containing nucleoside triphosphate hydrolases"/>
    <property type="match status" value="1"/>
</dbReference>
<feature type="region of interest" description="Disordered" evidence="3">
    <location>
        <begin position="956"/>
        <end position="1043"/>
    </location>
</feature>
<dbReference type="GO" id="GO:0007266">
    <property type="term" value="P:Rho protein signal transduction"/>
    <property type="evidence" value="ECO:0007669"/>
    <property type="project" value="TreeGrafter"/>
</dbReference>
<feature type="domain" description="PG1 pseudoGTPase" evidence="5">
    <location>
        <begin position="593"/>
        <end position="758"/>
    </location>
</feature>
<keyword evidence="1" id="KW-0343">GTPase activation</keyword>
<dbReference type="SMART" id="SM00324">
    <property type="entry name" value="RhoGAP"/>
    <property type="match status" value="1"/>
</dbReference>
<feature type="compositionally biased region" description="Low complexity" evidence="3">
    <location>
        <begin position="1337"/>
        <end position="1346"/>
    </location>
</feature>
<dbReference type="Gene3D" id="3.40.50.300">
    <property type="entry name" value="P-loop containing nucleotide triphosphate hydrolases"/>
    <property type="match status" value="1"/>
</dbReference>
<feature type="compositionally biased region" description="Low complexity" evidence="3">
    <location>
        <begin position="980"/>
        <end position="990"/>
    </location>
</feature>
<dbReference type="PROSITE" id="PS51852">
    <property type="entry name" value="PG1"/>
    <property type="match status" value="1"/>
</dbReference>
<feature type="compositionally biased region" description="Basic residues" evidence="3">
    <location>
        <begin position="1324"/>
        <end position="1336"/>
    </location>
</feature>
<gene>
    <name evidence="7" type="ORF">MCOR_57301</name>
</gene>
<dbReference type="GO" id="GO:0050770">
    <property type="term" value="P:regulation of axonogenesis"/>
    <property type="evidence" value="ECO:0007669"/>
    <property type="project" value="TreeGrafter"/>
</dbReference>
<dbReference type="InterPro" id="IPR039007">
    <property type="entry name" value="pG1"/>
</dbReference>
<evidence type="ECO:0000259" key="6">
    <source>
        <dbReference type="PROSITE" id="PS51853"/>
    </source>
</evidence>
<protein>
    <submittedName>
        <fullName evidence="7">ARHGAP5</fullName>
    </submittedName>
</protein>
<dbReference type="PROSITE" id="PS51853">
    <property type="entry name" value="PG2"/>
    <property type="match status" value="1"/>
</dbReference>
<name>A0A6J8F128_MYTCO</name>
<dbReference type="Pfam" id="PF19518">
    <property type="entry name" value="RhoGAP_pG1_pG2"/>
    <property type="match status" value="1"/>
</dbReference>
<feature type="compositionally biased region" description="Polar residues" evidence="3">
    <location>
        <begin position="1382"/>
        <end position="1398"/>
    </location>
</feature>
<dbReference type="GO" id="GO:0003924">
    <property type="term" value="F:GTPase activity"/>
    <property type="evidence" value="ECO:0007669"/>
    <property type="project" value="InterPro"/>
</dbReference>
<dbReference type="InterPro" id="IPR008936">
    <property type="entry name" value="Rho_GTPase_activation_prot"/>
</dbReference>
<proteinExistence type="predicted"/>